<dbReference type="EMBL" id="APCN01009330">
    <property type="status" value="NOT_ANNOTATED_CDS"/>
    <property type="molecule type" value="Genomic_DNA"/>
</dbReference>
<dbReference type="Proteomes" id="UP000075840">
    <property type="component" value="Unassembled WGS sequence"/>
</dbReference>
<protein>
    <submittedName>
        <fullName evidence="1">Uncharacterized protein</fullName>
    </submittedName>
</protein>
<reference evidence="1" key="1">
    <citation type="submission" date="2022-08" db="UniProtKB">
        <authorList>
            <consortium name="EnsemblMetazoa"/>
        </authorList>
    </citation>
    <scope>IDENTIFICATION</scope>
    <source>
        <strain evidence="1">Dongola</strain>
    </source>
</reference>
<name>A0A182HI55_ANOAR</name>
<organism evidence="1 2">
    <name type="scientific">Anopheles arabiensis</name>
    <name type="common">Mosquito</name>
    <dbReference type="NCBI Taxonomy" id="7173"/>
    <lineage>
        <taxon>Eukaryota</taxon>
        <taxon>Metazoa</taxon>
        <taxon>Ecdysozoa</taxon>
        <taxon>Arthropoda</taxon>
        <taxon>Hexapoda</taxon>
        <taxon>Insecta</taxon>
        <taxon>Pterygota</taxon>
        <taxon>Neoptera</taxon>
        <taxon>Endopterygota</taxon>
        <taxon>Diptera</taxon>
        <taxon>Nematocera</taxon>
        <taxon>Culicoidea</taxon>
        <taxon>Culicidae</taxon>
        <taxon>Anophelinae</taxon>
        <taxon>Anopheles</taxon>
    </lineage>
</organism>
<evidence type="ECO:0000313" key="2">
    <source>
        <dbReference type="Proteomes" id="UP000075840"/>
    </source>
</evidence>
<sequence>MRSRYATQPAPCT</sequence>
<keyword evidence="2" id="KW-1185">Reference proteome</keyword>
<dbReference type="VEuPathDB" id="VectorBase:AARA012074"/>
<proteinExistence type="predicted"/>
<dbReference type="EnsemblMetazoa" id="AARA012074-RA">
    <property type="protein sequence ID" value="AARA012074-PA"/>
    <property type="gene ID" value="AARA012074"/>
</dbReference>
<evidence type="ECO:0000313" key="1">
    <source>
        <dbReference type="EnsemblMetazoa" id="AARA012074-PA"/>
    </source>
</evidence>
<accession>A0A182HI55</accession>